<dbReference type="Gene3D" id="3.40.50.720">
    <property type="entry name" value="NAD(P)-binding Rossmann-like Domain"/>
    <property type="match status" value="2"/>
</dbReference>
<dbReference type="InterPro" id="IPR020806">
    <property type="entry name" value="PKS_PP-bd"/>
</dbReference>
<dbReference type="GO" id="GO:0006633">
    <property type="term" value="P:fatty acid biosynthetic process"/>
    <property type="evidence" value="ECO:0007669"/>
    <property type="project" value="InterPro"/>
</dbReference>
<dbReference type="Gene3D" id="3.10.129.110">
    <property type="entry name" value="Polyketide synthase dehydratase"/>
    <property type="match status" value="1"/>
</dbReference>
<dbReference type="SMART" id="SM00827">
    <property type="entry name" value="PKS_AT"/>
    <property type="match status" value="2"/>
</dbReference>
<accession>E4NIM2</accession>
<name>E4NIM2_KITSK</name>
<keyword evidence="4" id="KW-0597">Phosphoprotein</keyword>
<gene>
    <name evidence="14" type="primary">pks1-5</name>
    <name evidence="14" type="ordered locus">KSE_70620</name>
</gene>
<dbReference type="SUPFAM" id="SSF52151">
    <property type="entry name" value="FabD/lysophospholipase-like"/>
    <property type="match status" value="2"/>
</dbReference>
<proteinExistence type="predicted"/>
<dbReference type="SMART" id="SM00822">
    <property type="entry name" value="PKS_KR"/>
    <property type="match status" value="1"/>
</dbReference>
<evidence type="ECO:0000256" key="6">
    <source>
        <dbReference type="ARBA" id="ARBA00023194"/>
    </source>
</evidence>
<feature type="domain" description="Ketosynthase family 3 (KS3)" evidence="12">
    <location>
        <begin position="33"/>
        <end position="443"/>
    </location>
</feature>
<dbReference type="GO" id="GO:0033068">
    <property type="term" value="P:macrolide biosynthetic process"/>
    <property type="evidence" value="ECO:0007669"/>
    <property type="project" value="UniProtKB-ARBA"/>
</dbReference>
<dbReference type="InterPro" id="IPR016039">
    <property type="entry name" value="Thiolase-like"/>
</dbReference>
<dbReference type="InterPro" id="IPR049551">
    <property type="entry name" value="PKS_DH_C"/>
</dbReference>
<dbReference type="InterPro" id="IPR014043">
    <property type="entry name" value="Acyl_transferase_dom"/>
</dbReference>
<dbReference type="InterPro" id="IPR050091">
    <property type="entry name" value="PKS_NRPS_Biosynth_Enz"/>
</dbReference>
<dbReference type="RefSeq" id="WP_014140111.1">
    <property type="nucleotide sequence ID" value="NC_016109.1"/>
</dbReference>
<feature type="domain" description="Carrier" evidence="11">
    <location>
        <begin position="1620"/>
        <end position="1695"/>
    </location>
</feature>
<feature type="domain" description="Carrier" evidence="11">
    <location>
        <begin position="2998"/>
        <end position="3073"/>
    </location>
</feature>
<dbReference type="PANTHER" id="PTHR43775">
    <property type="entry name" value="FATTY ACID SYNTHASE"/>
    <property type="match status" value="1"/>
</dbReference>
<feature type="active site" description="Proton acceptor; for dehydratase activity" evidence="9">
    <location>
        <position position="935"/>
    </location>
</feature>
<feature type="region of interest" description="C-terminal hotdog fold" evidence="9">
    <location>
        <begin position="1037"/>
        <end position="1175"/>
    </location>
</feature>
<feature type="region of interest" description="Disordered" evidence="10">
    <location>
        <begin position="2919"/>
        <end position="2980"/>
    </location>
</feature>
<dbReference type="FunFam" id="1.10.1200.10:FF:000007">
    <property type="entry name" value="Probable polyketide synthase pks17"/>
    <property type="match status" value="1"/>
</dbReference>
<dbReference type="InterPro" id="IPR049900">
    <property type="entry name" value="PKS_mFAS_DH"/>
</dbReference>
<dbReference type="Gene3D" id="1.10.1200.10">
    <property type="entry name" value="ACP-like"/>
    <property type="match status" value="2"/>
</dbReference>
<evidence type="ECO:0000256" key="7">
    <source>
        <dbReference type="ARBA" id="ARBA00023268"/>
    </source>
</evidence>
<dbReference type="GO" id="GO:0031177">
    <property type="term" value="F:phosphopantetheine binding"/>
    <property type="evidence" value="ECO:0007669"/>
    <property type="project" value="InterPro"/>
</dbReference>
<evidence type="ECO:0000259" key="13">
    <source>
        <dbReference type="PROSITE" id="PS52019"/>
    </source>
</evidence>
<evidence type="ECO:0000259" key="12">
    <source>
        <dbReference type="PROSITE" id="PS52004"/>
    </source>
</evidence>
<feature type="compositionally biased region" description="Low complexity" evidence="10">
    <location>
        <begin position="2926"/>
        <end position="2974"/>
    </location>
</feature>
<dbReference type="PROSITE" id="PS52019">
    <property type="entry name" value="PKS_MFAS_DH"/>
    <property type="match status" value="1"/>
</dbReference>
<dbReference type="PANTHER" id="PTHR43775:SF51">
    <property type="entry name" value="INACTIVE PHENOLPHTHIOCEROL SYNTHESIS POLYKETIDE SYNTHASE TYPE I PKS1-RELATED"/>
    <property type="match status" value="1"/>
</dbReference>
<dbReference type="Pfam" id="PF08990">
    <property type="entry name" value="Docking"/>
    <property type="match status" value="1"/>
</dbReference>
<dbReference type="InterPro" id="IPR015083">
    <property type="entry name" value="NorB/c/GfsB-D-like_docking"/>
</dbReference>
<dbReference type="GO" id="GO:0004315">
    <property type="term" value="F:3-oxoacyl-[acyl-carrier-protein] synthase activity"/>
    <property type="evidence" value="ECO:0007669"/>
    <property type="project" value="InterPro"/>
</dbReference>
<keyword evidence="6" id="KW-0045">Antibiotic biosynthesis</keyword>
<dbReference type="PROSITE" id="PS50075">
    <property type="entry name" value="CARRIER"/>
    <property type="match status" value="2"/>
</dbReference>
<dbReference type="InterPro" id="IPR020841">
    <property type="entry name" value="PKS_Beta-ketoAc_synthase_dom"/>
</dbReference>
<dbReference type="Gene3D" id="3.40.47.10">
    <property type="match status" value="2"/>
</dbReference>
<feature type="domain" description="Ketosynthase family 3 (KS3)" evidence="12">
    <location>
        <begin position="1714"/>
        <end position="2131"/>
    </location>
</feature>
<keyword evidence="8" id="KW-0012">Acyltransferase</keyword>
<keyword evidence="7" id="KW-0511">Multifunctional enzyme</keyword>
<dbReference type="InterPro" id="IPR016035">
    <property type="entry name" value="Acyl_Trfase/lysoPLipase"/>
</dbReference>
<dbReference type="InterPro" id="IPR018201">
    <property type="entry name" value="Ketoacyl_synth_AS"/>
</dbReference>
<dbReference type="InterPro" id="IPR013968">
    <property type="entry name" value="PKS_KR"/>
</dbReference>
<dbReference type="InterPro" id="IPR036291">
    <property type="entry name" value="NAD(P)-bd_dom_sf"/>
</dbReference>
<evidence type="ECO:0000256" key="10">
    <source>
        <dbReference type="SAM" id="MobiDB-lite"/>
    </source>
</evidence>
<dbReference type="SMART" id="SM00825">
    <property type="entry name" value="PKS_KS"/>
    <property type="match status" value="2"/>
</dbReference>
<evidence type="ECO:0000256" key="5">
    <source>
        <dbReference type="ARBA" id="ARBA00022679"/>
    </source>
</evidence>
<evidence type="ECO:0000256" key="9">
    <source>
        <dbReference type="PROSITE-ProRule" id="PRU01363"/>
    </source>
</evidence>
<dbReference type="Pfam" id="PF21089">
    <property type="entry name" value="PKS_DH_N"/>
    <property type="match status" value="1"/>
</dbReference>
<dbReference type="HOGENOM" id="CLU_000022_35_5_11"/>
<evidence type="ECO:0000313" key="14">
    <source>
        <dbReference type="EMBL" id="BAJ32820.1"/>
    </source>
</evidence>
<dbReference type="GO" id="GO:0004312">
    <property type="term" value="F:fatty acid synthase activity"/>
    <property type="evidence" value="ECO:0007669"/>
    <property type="project" value="TreeGrafter"/>
</dbReference>
<dbReference type="SMART" id="SM00826">
    <property type="entry name" value="PKS_DH"/>
    <property type="match status" value="1"/>
</dbReference>
<dbReference type="SUPFAM" id="SSF55048">
    <property type="entry name" value="Probable ACP-binding domain of malonyl-CoA ACP transacylase"/>
    <property type="match status" value="2"/>
</dbReference>
<dbReference type="SUPFAM" id="SSF51735">
    <property type="entry name" value="NAD(P)-binding Rossmann-fold domains"/>
    <property type="match status" value="2"/>
</dbReference>
<dbReference type="eggNOG" id="COG1028">
    <property type="taxonomic scope" value="Bacteria"/>
</dbReference>
<organism evidence="14 15">
    <name type="scientific">Kitasatospora setae (strain ATCC 33774 / DSM 43861 / JCM 3304 / KCC A-0304 / NBRC 14216 / KM-6054)</name>
    <name type="common">Streptomyces setae</name>
    <dbReference type="NCBI Taxonomy" id="452652"/>
    <lineage>
        <taxon>Bacteria</taxon>
        <taxon>Bacillati</taxon>
        <taxon>Actinomycetota</taxon>
        <taxon>Actinomycetes</taxon>
        <taxon>Kitasatosporales</taxon>
        <taxon>Streptomycetaceae</taxon>
        <taxon>Kitasatospora</taxon>
    </lineage>
</organism>
<feature type="active site" description="Proton donor; for dehydratase activity" evidence="9">
    <location>
        <position position="1096"/>
    </location>
</feature>
<dbReference type="FunFam" id="3.40.47.10:FF:000019">
    <property type="entry name" value="Polyketide synthase type I"/>
    <property type="match status" value="2"/>
</dbReference>
<dbReference type="CDD" id="cd00833">
    <property type="entry name" value="PKS"/>
    <property type="match status" value="2"/>
</dbReference>
<dbReference type="SUPFAM" id="SSF47336">
    <property type="entry name" value="ACP-like"/>
    <property type="match status" value="2"/>
</dbReference>
<comment type="cofactor">
    <cofactor evidence="1">
        <name>pantetheine 4'-phosphate</name>
        <dbReference type="ChEBI" id="CHEBI:47942"/>
    </cofactor>
</comment>
<dbReference type="InterPro" id="IPR036736">
    <property type="entry name" value="ACP-like_sf"/>
</dbReference>
<dbReference type="Pfam" id="PF16197">
    <property type="entry name" value="KAsynt_C_assoc"/>
    <property type="match status" value="2"/>
</dbReference>
<dbReference type="InterPro" id="IPR014030">
    <property type="entry name" value="Ketoacyl_synth_N"/>
</dbReference>
<dbReference type="Pfam" id="PF08659">
    <property type="entry name" value="KR"/>
    <property type="match status" value="1"/>
</dbReference>
<reference evidence="14 15" key="1">
    <citation type="journal article" date="2010" name="DNA Res.">
        <title>Genome sequence of Kitasatospora setae NBRC 14216T: an evolutionary snapshot of the family Streptomycetaceae.</title>
        <authorList>
            <person name="Ichikawa N."/>
            <person name="Oguchi A."/>
            <person name="Ikeda H."/>
            <person name="Ishikawa J."/>
            <person name="Kitani S."/>
            <person name="Watanabe Y."/>
            <person name="Nakamura S."/>
            <person name="Katano Y."/>
            <person name="Kishi E."/>
            <person name="Sasagawa M."/>
            <person name="Ankai A."/>
            <person name="Fukui S."/>
            <person name="Hashimoto Y."/>
            <person name="Kamata S."/>
            <person name="Otoguro M."/>
            <person name="Tanikawa S."/>
            <person name="Nihira T."/>
            <person name="Horinouchi S."/>
            <person name="Ohnishi Y."/>
            <person name="Hayakawa M."/>
            <person name="Kuzuyama T."/>
            <person name="Arisawa A."/>
            <person name="Nomoto F."/>
            <person name="Miura H."/>
            <person name="Takahashi Y."/>
            <person name="Fujita N."/>
        </authorList>
    </citation>
    <scope>NUCLEOTIDE SEQUENCE [LARGE SCALE GENOMIC DNA]</scope>
    <source>
        <strain evidence="15">ATCC 33774 / DSM 43861 / JCM 3304 / KCC A-0304 / NBRC 14216 / KM-6054</strain>
    </source>
</reference>
<dbReference type="Pfam" id="PF00109">
    <property type="entry name" value="ketoacyl-synt"/>
    <property type="match status" value="2"/>
</dbReference>
<dbReference type="PATRIC" id="fig|452652.3.peg.7096"/>
<protein>
    <submittedName>
        <fullName evidence="14">Putative modular polyketide synthase</fullName>
    </submittedName>
</protein>
<keyword evidence="15" id="KW-1185">Reference proteome</keyword>
<dbReference type="eggNOG" id="COG3321">
    <property type="taxonomic scope" value="Bacteria"/>
</dbReference>
<dbReference type="SUPFAM" id="SSF53901">
    <property type="entry name" value="Thiolase-like"/>
    <property type="match status" value="2"/>
</dbReference>
<dbReference type="Gene3D" id="3.40.366.10">
    <property type="entry name" value="Malonyl-Coenzyme A Acyl Carrier Protein, domain 2"/>
    <property type="match status" value="2"/>
</dbReference>
<dbReference type="SMART" id="SM00823">
    <property type="entry name" value="PKS_PP"/>
    <property type="match status" value="2"/>
</dbReference>
<dbReference type="STRING" id="452652.KSE_70620"/>
<keyword evidence="3" id="KW-0596">Phosphopantetheine</keyword>
<evidence type="ECO:0000256" key="8">
    <source>
        <dbReference type="ARBA" id="ARBA00023315"/>
    </source>
</evidence>
<dbReference type="FunFam" id="3.40.366.10:FF:000002">
    <property type="entry name" value="Probable polyketide synthase 2"/>
    <property type="match status" value="1"/>
</dbReference>
<evidence type="ECO:0000256" key="2">
    <source>
        <dbReference type="ARBA" id="ARBA00004792"/>
    </source>
</evidence>
<dbReference type="Gene3D" id="3.30.70.3290">
    <property type="match status" value="2"/>
</dbReference>
<dbReference type="Proteomes" id="UP000007076">
    <property type="component" value="Chromosome"/>
</dbReference>
<feature type="region of interest" description="N-terminal hotdog fold" evidence="9">
    <location>
        <begin position="896"/>
        <end position="1025"/>
    </location>
</feature>
<keyword evidence="5" id="KW-0808">Transferase</keyword>
<sequence length="3078" mass="317170">MTTDDKLREYLRRVTAELQSTKRRLRDLQDRSAEPIAIVGMACRYPGGVASPDDLWNLVAEGRDGISRFPANRGWDLDALYHPDPDHPGTTTVLRGGFLHDAAEFDAGFFGISPLEAHYTDPQQRLILQASWEAVERAGLDPTALRESRTGVYTGVMHHDYPGAQGAGSVVSGRVAYQLGLRGPAVTVDTACSSSLVALHLAVKALRRGECDMALVGGATVLATPAAFVEFSRQRGLAPDGRCKPFAAAADGTAWSEGVGVLLVERLSAALEAGRPVLAVVRGSAVNQDGASNGLTAPNGPAQQRVIREALVDAGLAPAQVDAVEAHGTGTPLGDPVEAQAVIAAYGGERPEPLRLGSIKSNLGHTQAAAGVAGIIKMVMAMRHGVLPRTLHLDEPTPYVDWSAGAVEPLVQDAAWPPGPEPRRAAVSSFGVSGTNAHVILEEPPAPADRDEPAQDAPGPWAWALSGRSAGGLRAQAAALAGYLAARPAPREADLALSLATTRAAHEHRAVVHGADHAELTAALAELAAGRPSAAVVEGTVGPAGGVAFLFPGQGSQWRGMAVELLDTDEVFRARIAECAAALAPHVDFDLEAVLRGAGDLERVDVVQPALFAVMVALAEVWRSLGIRPAAVVGHSQGEIAAACVAGALTLEDAARVVALRSRALPALSGRGGMVSVALPADQVRERLGRWDGRLAVAAVNGTSSAVVSGDTDALDELLAACEAEEVRARRVDVDYASHCFHVEAVRDQVLEALAPVRPRAPEVPFFSSVEGRWIDGADAFDADYWYRNLREPVRFDEAVTALVRRGCTTLLEVSPHPVVTNGAQETVEALDADVAVVHTLRRDQGGRAQLLTALARLHVRGVRPDWPAVWPGARRVELPTTAFVTEPYWRADDDPAALGLDLVDHPVLRARLDGEQTVLTGRLSLTALPWLADHVVDGLVVLPGAALVELAARAGDEVDRAVVDQLTLLSPVVLPEDAEVRVRIDVAAPAEDGSRALTLHTRTGATGHWTTHATAVLLPAAAEPAPAPAAWPPAGAEPLDVAELYARLRDAGLPYGPAFRGVRALWRGADGAVFAEVALPGTAPDGFVLHPALLDACLHPVALGGFLTGPQDRPSLPFEWTGVRVHAHGADTVRVAVTAAGPDAVRLDLADPAGAPVATVDTLVLRPLTDGLLRRADNRDLLSPRWVPRALPGTAEAEFAVPDPGLAALLKRAPGTDAAPFVLVPAPTGEPAAAVTRALATVQEWLADEGAAAATLVVVTRRVREDVAEAAVAGLVRSAQVEHPDRFLLLDLADGTDATLAAVPAALAAGEPQIALADGTATVLRLERAEPAPEPAPEPAAGRAAEPGRVLITGAFGTLGRLVARHLVDAHGVRDLVLVGRRGAETPGAAELADALTAAGATVATAACDVGDRAALARLVEGAGFTTVVHAAGVLDDVLVTELTPERLTRVLAPKLDAARHLHDLLPEARLVFFSSAAGLLGGFGQANYAAANAGLDALTRLRHARGLPGVSLAWGLWEADSTMTEGVDRDGFGRSGFLALPDRAGLAALDAALGSPEPVLAPMRIDPAALRALGDGVPVALRALVGAPARRTAAGGGPAVDPGLAGRLDGRTPADRRRILLDLVAGHAAAVLGHSSPDLVDPDRAFKEVGFGSVSAVELRNRLSAATGLRLPATVVFSHPSPAALARHLDDLLAGSRTAATAATPAPRTDADDPVVLVGIGCRLPGGIRTPDDLWELLRAERDGVGTFPEDRGWPLDRLDGPNPVSYARHGGFVAGATTFDAAFFGVSPREAAAMDPQQRLLLETVWEACEDAGIDPATLRGTRTGVFVGSMYQDYGRLLDTAAEGFLAPGVGGGVLSGRVAYTYGLEGPTVTVDTACSSSLVALHLAAQSVRAGECDLALAGGVTVLSTPMAFVEFSHQRGLAADGRCKPFAAGADGTVLGEGAGVVLVERLSRARARGHQVLAVLRAGAMNSDGASNGLTAPNGRAQEQVMRAALAAGGLRPADVDAVEAHGTGTALGDPIEAQAVLAVYGQDRPSPLWLGSLKSNLGHVQAASGIAGVIKAVLSIRHGLLPRSLHLDEPSPHVDWSAGNVALLSSAQPWPERSGPRRMGVSSFGISGTNVHVVLEQAPPEPAAEAVGPDLDGVPWLLSARSEAALSAQAARLLAADTADRSAVARALATTRSAHRYRAAVTGADEPALRTALTALAAGRTDPGLRRATAGRPRLALLFTGQGSQLPGMGRGLYETFPVYARAFDEVCDHFDLGTPLREAVFGEAGPLDRTEYTQAALFALQVAQAALLSSWGVTPDYLIGHSVGELSAACVSGLIPLDRAAALVAARGRVLGSLPPGGAMVSVRASEEEVLALLDGRADRVAVAAVNGPAAVVLSGEDQAVTAVAAELAARGHRTRRLNVGTAFHSPLVEPALAGFREAAEAVRFGTARIPVVSTVRTDAPMDSADYWVDQLRGTVRFADAVGRAHRDGATAFLEAGPDAVLAPAAAACLPDLPVRPVALLRRDRADVRAATEALAALHTHGVPVDWAAVHEGRPLRRVPLPRYAFRSRHYWPTPAVPAPAAPTPAAPAPVVPAPDSALAPLWSALENEDVTAALALLDLKGDEPPALILAALGRLRSGVPLPVVQAARWRRVPDAGAPALDRDVLLLAPPGGDDDLADALAGALARHGARVRTGGGERPDLVVALPGAEPVAAPGVPRWVLGADGAGRAGDHLVILPSVVDARARSRLCAVIAEGYPEARIEADGVSVRAYETVEPAERWRPDGDVLLAGLPDGLAEALAEAVRRSGARCLVAGDAPCPPGAVRLAEAEGAVALAAAIVGAGAEPGFAGKDAADGTVPLVAVVSVGERVAEPPVGIRALGRTAVSVAVAAGLDPRAAAAGLFRAVAAGEPAVRLVDVDAPAGATPPPAAAGPGAAEAGAAAVEAAGPDTTAGPDTAAAPAAVAGPAAAPAGGTAQDAPEPGPGQEAELRLALAALPRDQWRDAVLGGVRGLVAAVLGHESADEVGVEDEFFDLGLTSVTAIELRDHLVALTGLDWPADVLYEHPTPQVLADLVIDRLAAGTD</sequence>
<evidence type="ECO:0000313" key="15">
    <source>
        <dbReference type="Proteomes" id="UP000007076"/>
    </source>
</evidence>
<dbReference type="InterPro" id="IPR016036">
    <property type="entry name" value="Malonyl_transacylase_ACP-bd"/>
</dbReference>
<dbReference type="EMBL" id="AP010968">
    <property type="protein sequence ID" value="BAJ32820.1"/>
    <property type="molecule type" value="Genomic_DNA"/>
</dbReference>
<dbReference type="InterPro" id="IPR042104">
    <property type="entry name" value="PKS_dehydratase_sf"/>
</dbReference>
<dbReference type="InterPro" id="IPR009081">
    <property type="entry name" value="PP-bd_ACP"/>
</dbReference>
<dbReference type="InterPro" id="IPR020807">
    <property type="entry name" value="PKS_DH"/>
</dbReference>
<evidence type="ECO:0000259" key="11">
    <source>
        <dbReference type="PROSITE" id="PS50075"/>
    </source>
</evidence>
<dbReference type="SUPFAM" id="SSF101173">
    <property type="entry name" value="Docking domain B of the erythromycin polyketide synthase (DEBS)"/>
    <property type="match status" value="1"/>
</dbReference>
<evidence type="ECO:0000256" key="1">
    <source>
        <dbReference type="ARBA" id="ARBA00001957"/>
    </source>
</evidence>
<dbReference type="SMART" id="SM01294">
    <property type="entry name" value="PKS_PP_betabranch"/>
    <property type="match status" value="2"/>
</dbReference>
<dbReference type="InterPro" id="IPR001227">
    <property type="entry name" value="Ac_transferase_dom_sf"/>
</dbReference>
<feature type="domain" description="PKS/mFAS DH" evidence="13">
    <location>
        <begin position="896"/>
        <end position="1175"/>
    </location>
</feature>
<comment type="pathway">
    <text evidence="2">Antibiotic biosynthesis.</text>
</comment>
<dbReference type="Pfam" id="PF02801">
    <property type="entry name" value="Ketoacyl-synt_C"/>
    <property type="match status" value="2"/>
</dbReference>
<evidence type="ECO:0000256" key="4">
    <source>
        <dbReference type="ARBA" id="ARBA00022553"/>
    </source>
</evidence>
<dbReference type="CDD" id="cd08956">
    <property type="entry name" value="KR_3_FAS_SDR_x"/>
    <property type="match status" value="1"/>
</dbReference>
<dbReference type="Pfam" id="PF14765">
    <property type="entry name" value="PS-DH"/>
    <property type="match status" value="1"/>
</dbReference>
<dbReference type="PROSITE" id="PS00606">
    <property type="entry name" value="KS3_1"/>
    <property type="match status" value="2"/>
</dbReference>
<dbReference type="KEGG" id="ksk:KSE_70620"/>
<dbReference type="InterPro" id="IPR036299">
    <property type="entry name" value="Polyketide_synth_docking_sf"/>
</dbReference>
<dbReference type="InterPro" id="IPR014031">
    <property type="entry name" value="Ketoacyl_synth_C"/>
</dbReference>
<evidence type="ECO:0000256" key="3">
    <source>
        <dbReference type="ARBA" id="ARBA00022450"/>
    </source>
</evidence>
<dbReference type="InterPro" id="IPR049552">
    <property type="entry name" value="PKS_DH_N"/>
</dbReference>
<dbReference type="Pfam" id="PF00698">
    <property type="entry name" value="Acyl_transf_1"/>
    <property type="match status" value="2"/>
</dbReference>
<dbReference type="PROSITE" id="PS52004">
    <property type="entry name" value="KS3_2"/>
    <property type="match status" value="2"/>
</dbReference>
<dbReference type="Pfam" id="PF00550">
    <property type="entry name" value="PP-binding"/>
    <property type="match status" value="2"/>
</dbReference>
<dbReference type="InterPro" id="IPR057326">
    <property type="entry name" value="KR_dom"/>
</dbReference>
<dbReference type="InterPro" id="IPR032821">
    <property type="entry name" value="PKS_assoc"/>
</dbReference>